<dbReference type="Proteomes" id="UP000035088">
    <property type="component" value="Unassembled WGS sequence"/>
</dbReference>
<evidence type="ECO:0000256" key="1">
    <source>
        <dbReference type="SAM" id="SignalP"/>
    </source>
</evidence>
<evidence type="ECO:0000313" key="4">
    <source>
        <dbReference type="Proteomes" id="UP000035088"/>
    </source>
</evidence>
<gene>
    <name evidence="3" type="ORF">GOARA_068_01120</name>
</gene>
<reference evidence="3 4" key="1">
    <citation type="submission" date="2011-11" db="EMBL/GenBank/DDBJ databases">
        <title>Whole genome shotgun sequence of Gordonia araii NBRC 100433.</title>
        <authorList>
            <person name="Yoshida Y."/>
            <person name="Hosoyama A."/>
            <person name="Tsuchikane K."/>
            <person name="Katsumata H."/>
            <person name="Yamazaki S."/>
            <person name="Fujita N."/>
        </authorList>
    </citation>
    <scope>NUCLEOTIDE SEQUENCE [LARGE SCALE GENOMIC DNA]</scope>
    <source>
        <strain evidence="3 4">NBRC 100433</strain>
    </source>
</reference>
<feature type="chain" id="PRO_5003495671" description="DUF4333 domain-containing protein" evidence="1">
    <location>
        <begin position="27"/>
        <end position="111"/>
    </location>
</feature>
<dbReference type="PROSITE" id="PS51257">
    <property type="entry name" value="PROKAR_LIPOPROTEIN"/>
    <property type="match status" value="1"/>
</dbReference>
<protein>
    <recommendedName>
        <fullName evidence="2">DUF4333 domain-containing protein</fullName>
    </recommendedName>
</protein>
<sequence>MRARIAGGIAAAAVVFAGLTGCSVEASVGGKSVSKSELETKAKAALQPQVNVTFDEFRCQGGLELKTGKTQQCAIQFNNQWQIVNVTATDDDGKFNVKTVPGIVPQPEWAK</sequence>
<dbReference type="EMBL" id="BAEE01000068">
    <property type="protein sequence ID" value="GAB11451.1"/>
    <property type="molecule type" value="Genomic_DNA"/>
</dbReference>
<proteinExistence type="predicted"/>
<dbReference type="InterPro" id="IPR025637">
    <property type="entry name" value="DUF4333"/>
</dbReference>
<dbReference type="STRING" id="1073574.GOARA_068_01120"/>
<evidence type="ECO:0000313" key="3">
    <source>
        <dbReference type="EMBL" id="GAB11451.1"/>
    </source>
</evidence>
<feature type="domain" description="DUF4333" evidence="2">
    <location>
        <begin position="18"/>
        <end position="93"/>
    </location>
</feature>
<evidence type="ECO:0000259" key="2">
    <source>
        <dbReference type="Pfam" id="PF14230"/>
    </source>
</evidence>
<keyword evidence="1" id="KW-0732">Signal</keyword>
<dbReference type="AlphaFoldDB" id="G7H6H6"/>
<dbReference type="RefSeq" id="WP_007323526.1">
    <property type="nucleotide sequence ID" value="NZ_BAEE01000068.1"/>
</dbReference>
<organism evidence="3 4">
    <name type="scientific">Gordonia araii NBRC 100433</name>
    <dbReference type="NCBI Taxonomy" id="1073574"/>
    <lineage>
        <taxon>Bacteria</taxon>
        <taxon>Bacillati</taxon>
        <taxon>Actinomycetota</taxon>
        <taxon>Actinomycetes</taxon>
        <taxon>Mycobacteriales</taxon>
        <taxon>Gordoniaceae</taxon>
        <taxon>Gordonia</taxon>
    </lineage>
</organism>
<comment type="caution">
    <text evidence="3">The sequence shown here is derived from an EMBL/GenBank/DDBJ whole genome shotgun (WGS) entry which is preliminary data.</text>
</comment>
<keyword evidence="4" id="KW-1185">Reference proteome</keyword>
<dbReference type="Pfam" id="PF14230">
    <property type="entry name" value="DUF4333"/>
    <property type="match status" value="1"/>
</dbReference>
<accession>G7H6H6</accession>
<dbReference type="OrthoDB" id="3568721at2"/>
<name>G7H6H6_9ACTN</name>
<feature type="signal peptide" evidence="1">
    <location>
        <begin position="1"/>
        <end position="26"/>
    </location>
</feature>